<dbReference type="Pfam" id="PF26578">
    <property type="entry name" value="LLG1"/>
    <property type="match status" value="1"/>
</dbReference>
<evidence type="ECO:0000259" key="1">
    <source>
        <dbReference type="Pfam" id="PF26578"/>
    </source>
</evidence>
<feature type="domain" description="GPI-anchored protein LLG1-like" evidence="1">
    <location>
        <begin position="48"/>
        <end position="124"/>
    </location>
</feature>
<dbReference type="InterPro" id="IPR058888">
    <property type="entry name" value="LLG1-like"/>
</dbReference>
<dbReference type="PANTHER" id="PTHR31533">
    <property type="entry name" value="GPI-ANCHORED PROTEIN LLG1-RELATED-RELATED"/>
    <property type="match status" value="1"/>
</dbReference>
<evidence type="ECO:0000313" key="3">
    <source>
        <dbReference type="Proteomes" id="UP000447434"/>
    </source>
</evidence>
<dbReference type="Proteomes" id="UP000447434">
    <property type="component" value="Chromosome 3"/>
</dbReference>
<dbReference type="OrthoDB" id="585255at2759"/>
<accession>A0A6A5PJS0</accession>
<organism evidence="2 3">
    <name type="scientific">Lupinus albus</name>
    <name type="common">White lupine</name>
    <name type="synonym">Lupinus termis</name>
    <dbReference type="NCBI Taxonomy" id="3870"/>
    <lineage>
        <taxon>Eukaryota</taxon>
        <taxon>Viridiplantae</taxon>
        <taxon>Streptophyta</taxon>
        <taxon>Embryophyta</taxon>
        <taxon>Tracheophyta</taxon>
        <taxon>Spermatophyta</taxon>
        <taxon>Magnoliopsida</taxon>
        <taxon>eudicotyledons</taxon>
        <taxon>Gunneridae</taxon>
        <taxon>Pentapetalae</taxon>
        <taxon>rosids</taxon>
        <taxon>fabids</taxon>
        <taxon>Fabales</taxon>
        <taxon>Fabaceae</taxon>
        <taxon>Papilionoideae</taxon>
        <taxon>50 kb inversion clade</taxon>
        <taxon>genistoids sensu lato</taxon>
        <taxon>core genistoids</taxon>
        <taxon>Genisteae</taxon>
        <taxon>Lupinus</taxon>
    </lineage>
</organism>
<proteinExistence type="predicted"/>
<sequence>MGPYALFSAILSLFFLATLASASTSDNIFNQAEISAVQPDENLKACSIDFKNQNYTALISQCKGPNYTPESCCKAFKQFACPFAKYINDFSTDCAYSLFYYINLYGHYPEGLFFNKCLDGPKGIDCSSVKQ</sequence>
<dbReference type="EMBL" id="WOCE01000003">
    <property type="protein sequence ID" value="KAE9616870.1"/>
    <property type="molecule type" value="Genomic_DNA"/>
</dbReference>
<evidence type="ECO:0000313" key="2">
    <source>
        <dbReference type="EMBL" id="KAE9616870.1"/>
    </source>
</evidence>
<reference evidence="3" key="1">
    <citation type="journal article" date="2020" name="Nat. Commun.">
        <title>Genome sequence of the cluster root forming white lupin.</title>
        <authorList>
            <person name="Hufnagel B."/>
            <person name="Marques A."/>
            <person name="Soriano A."/>
            <person name="Marques L."/>
            <person name="Divol F."/>
            <person name="Doumas P."/>
            <person name="Sallet E."/>
            <person name="Mancinotti D."/>
            <person name="Carrere S."/>
            <person name="Marande W."/>
            <person name="Arribat S."/>
            <person name="Keller J."/>
            <person name="Huneau C."/>
            <person name="Blein T."/>
            <person name="Aime D."/>
            <person name="Laguerre M."/>
            <person name="Taylor J."/>
            <person name="Schubert V."/>
            <person name="Nelson M."/>
            <person name="Geu-Flores F."/>
            <person name="Crespi M."/>
            <person name="Gallardo-Guerrero K."/>
            <person name="Delaux P.-M."/>
            <person name="Salse J."/>
            <person name="Berges H."/>
            <person name="Guyot R."/>
            <person name="Gouzy J."/>
            <person name="Peret B."/>
        </authorList>
    </citation>
    <scope>NUCLEOTIDE SEQUENCE [LARGE SCALE GENOMIC DNA]</scope>
    <source>
        <strain evidence="3">cv. Amiga</strain>
    </source>
</reference>
<dbReference type="AlphaFoldDB" id="A0A6A5PJS0"/>
<dbReference type="PANTHER" id="PTHR31533:SF35">
    <property type="entry name" value="GPI-ANCHORED PROTEIN LLG2-RELATED"/>
    <property type="match status" value="1"/>
</dbReference>
<gene>
    <name evidence="2" type="ORF">Lalb_Chr03g0029411</name>
</gene>
<keyword evidence="3" id="KW-1185">Reference proteome</keyword>
<dbReference type="InterPro" id="IPR039307">
    <property type="entry name" value="LORELEI-like"/>
</dbReference>
<comment type="caution">
    <text evidence="2">The sequence shown here is derived from an EMBL/GenBank/DDBJ whole genome shotgun (WGS) entry which is preliminary data.</text>
</comment>
<name>A0A6A5PJS0_LUPAL</name>
<protein>
    <recommendedName>
        <fullName evidence="1">GPI-anchored protein LLG1-like domain-containing protein</fullName>
    </recommendedName>
</protein>